<comment type="caution">
    <text evidence="3">The sequence shown here is derived from an EMBL/GenBank/DDBJ whole genome shotgun (WGS) entry which is preliminary data.</text>
</comment>
<evidence type="ECO:0000256" key="1">
    <source>
        <dbReference type="ARBA" id="ARBA00023268"/>
    </source>
</evidence>
<keyword evidence="4" id="KW-1185">Reference proteome</keyword>
<organism evidence="3 4">
    <name type="scientific">Austropuccinia psidii MF-1</name>
    <dbReference type="NCBI Taxonomy" id="1389203"/>
    <lineage>
        <taxon>Eukaryota</taxon>
        <taxon>Fungi</taxon>
        <taxon>Dikarya</taxon>
        <taxon>Basidiomycota</taxon>
        <taxon>Pucciniomycotina</taxon>
        <taxon>Pucciniomycetes</taxon>
        <taxon>Pucciniales</taxon>
        <taxon>Sphaerophragmiaceae</taxon>
        <taxon>Austropuccinia</taxon>
    </lineage>
</organism>
<dbReference type="PANTHER" id="PTHR37984:SF5">
    <property type="entry name" value="PROTEIN NYNRIN-LIKE"/>
    <property type="match status" value="1"/>
</dbReference>
<evidence type="ECO:0000313" key="3">
    <source>
        <dbReference type="EMBL" id="MBW0574316.1"/>
    </source>
</evidence>
<dbReference type="InterPro" id="IPR050951">
    <property type="entry name" value="Retrovirus_Pol_polyprotein"/>
</dbReference>
<dbReference type="PANTHER" id="PTHR37984">
    <property type="entry name" value="PROTEIN CBG26694"/>
    <property type="match status" value="1"/>
</dbReference>
<dbReference type="Proteomes" id="UP000765509">
    <property type="component" value="Unassembled WGS sequence"/>
</dbReference>
<feature type="domain" description="Reverse transcriptase/retrotransposon-derived protein RNase H-like" evidence="2">
    <location>
        <begin position="38"/>
        <end position="133"/>
    </location>
</feature>
<evidence type="ECO:0000313" key="4">
    <source>
        <dbReference type="Proteomes" id="UP000765509"/>
    </source>
</evidence>
<dbReference type="InterPro" id="IPR043128">
    <property type="entry name" value="Rev_trsase/Diguanyl_cyclase"/>
</dbReference>
<dbReference type="Pfam" id="PF17919">
    <property type="entry name" value="RT_RNaseH_2"/>
    <property type="match status" value="1"/>
</dbReference>
<gene>
    <name evidence="3" type="ORF">O181_114031</name>
</gene>
<dbReference type="AlphaFoldDB" id="A0A9Q3K638"/>
<dbReference type="SUPFAM" id="SSF56672">
    <property type="entry name" value="DNA/RNA polymerases"/>
    <property type="match status" value="1"/>
</dbReference>
<reference evidence="3" key="1">
    <citation type="submission" date="2021-03" db="EMBL/GenBank/DDBJ databases">
        <title>Draft genome sequence of rust myrtle Austropuccinia psidii MF-1, a brazilian biotype.</title>
        <authorList>
            <person name="Quecine M.C."/>
            <person name="Pachon D.M.R."/>
            <person name="Bonatelli M.L."/>
            <person name="Correr F.H."/>
            <person name="Franceschini L.M."/>
            <person name="Leite T.F."/>
            <person name="Margarido G.R.A."/>
            <person name="Almeida C.A."/>
            <person name="Ferrarezi J.A."/>
            <person name="Labate C.A."/>
        </authorList>
    </citation>
    <scope>NUCLEOTIDE SEQUENCE</scope>
    <source>
        <strain evidence="3">MF-1</strain>
    </source>
</reference>
<dbReference type="EMBL" id="AVOT02093935">
    <property type="protein sequence ID" value="MBW0574316.1"/>
    <property type="molecule type" value="Genomic_DNA"/>
</dbReference>
<dbReference type="OrthoDB" id="3245114at2759"/>
<dbReference type="InterPro" id="IPR041577">
    <property type="entry name" value="RT_RNaseH_2"/>
</dbReference>
<name>A0A9Q3K638_9BASI</name>
<sequence>MKYFLPFASYYRSHIKNFAHITSSLSKLYSKDVVSEITKERRDAYEGIKHELKNAPLLILPDFELPSKLYTEGACSQGLGAAHHQRPIVDGEAREGVMCYIFRKLKDSEARYGAIHTECLCSVWALEKLHCYL</sequence>
<dbReference type="Gene3D" id="3.30.70.270">
    <property type="match status" value="1"/>
</dbReference>
<accession>A0A9Q3K638</accession>
<proteinExistence type="predicted"/>
<protein>
    <recommendedName>
        <fullName evidence="2">Reverse transcriptase/retrotransposon-derived protein RNase H-like domain-containing protein</fullName>
    </recommendedName>
</protein>
<keyword evidence="1" id="KW-0511">Multifunctional enzyme</keyword>
<evidence type="ECO:0000259" key="2">
    <source>
        <dbReference type="Pfam" id="PF17919"/>
    </source>
</evidence>
<dbReference type="GO" id="GO:0003824">
    <property type="term" value="F:catalytic activity"/>
    <property type="evidence" value="ECO:0007669"/>
    <property type="project" value="UniProtKB-KW"/>
</dbReference>
<dbReference type="InterPro" id="IPR043502">
    <property type="entry name" value="DNA/RNA_pol_sf"/>
</dbReference>